<accession>A0A383RW24</accession>
<dbReference type="EMBL" id="UNOZ01000022">
    <property type="protein sequence ID" value="SYX90854.1"/>
    <property type="molecule type" value="Genomic_DNA"/>
</dbReference>
<dbReference type="OrthoDB" id="8653364at2"/>
<dbReference type="AlphaFoldDB" id="A0A383RW24"/>
<evidence type="ECO:0000313" key="3">
    <source>
        <dbReference type="EMBL" id="SYX90854.1"/>
    </source>
</evidence>
<evidence type="ECO:0000256" key="2">
    <source>
        <dbReference type="RuleBase" id="RU000363"/>
    </source>
</evidence>
<dbReference type="FunFam" id="3.40.50.720:FF:000084">
    <property type="entry name" value="Short-chain dehydrogenase reductase"/>
    <property type="match status" value="1"/>
</dbReference>
<protein>
    <submittedName>
        <fullName evidence="3">Putative short-chain type dehydrogenase/reductase y4vI</fullName>
        <ecNumber evidence="3">1.-.-.-</ecNumber>
    </submittedName>
</protein>
<keyword evidence="4" id="KW-1185">Reference proteome</keyword>
<dbReference type="Pfam" id="PF13561">
    <property type="entry name" value="adh_short_C2"/>
    <property type="match status" value="2"/>
</dbReference>
<name>A0A383RW24_9PSED</name>
<reference evidence="4" key="1">
    <citation type="submission" date="2018-08" db="EMBL/GenBank/DDBJ databases">
        <authorList>
            <person name="Blom J."/>
        </authorList>
    </citation>
    <scope>NUCLEOTIDE SEQUENCE [LARGE SCALE GENOMIC DNA]</scope>
    <source>
        <strain evidence="4">CCOS 865</strain>
    </source>
</reference>
<evidence type="ECO:0000256" key="1">
    <source>
        <dbReference type="ARBA" id="ARBA00006484"/>
    </source>
</evidence>
<dbReference type="EC" id="1.-.-.-" evidence="3"/>
<dbReference type="PANTHER" id="PTHR42760">
    <property type="entry name" value="SHORT-CHAIN DEHYDROGENASES/REDUCTASES FAMILY MEMBER"/>
    <property type="match status" value="1"/>
</dbReference>
<dbReference type="PRINTS" id="PR00081">
    <property type="entry name" value="GDHRDH"/>
</dbReference>
<dbReference type="InterPro" id="IPR020904">
    <property type="entry name" value="Sc_DH/Rdtase_CS"/>
</dbReference>
<dbReference type="RefSeq" id="WP_119142461.1">
    <property type="nucleotide sequence ID" value="NZ_CBCSFL010000011.1"/>
</dbReference>
<proteinExistence type="inferred from homology"/>
<dbReference type="GO" id="GO:0016616">
    <property type="term" value="F:oxidoreductase activity, acting on the CH-OH group of donors, NAD or NADP as acceptor"/>
    <property type="evidence" value="ECO:0007669"/>
    <property type="project" value="TreeGrafter"/>
</dbReference>
<dbReference type="PRINTS" id="PR00080">
    <property type="entry name" value="SDRFAMILY"/>
</dbReference>
<dbReference type="GO" id="GO:0030497">
    <property type="term" value="P:fatty acid elongation"/>
    <property type="evidence" value="ECO:0007669"/>
    <property type="project" value="TreeGrafter"/>
</dbReference>
<comment type="similarity">
    <text evidence="1 2">Belongs to the short-chain dehydrogenases/reductases (SDR) family.</text>
</comment>
<organism evidence="3 4">
    <name type="scientific">Pseudomonas reidholzensis</name>
    <dbReference type="NCBI Taxonomy" id="1785162"/>
    <lineage>
        <taxon>Bacteria</taxon>
        <taxon>Pseudomonadati</taxon>
        <taxon>Pseudomonadota</taxon>
        <taxon>Gammaproteobacteria</taxon>
        <taxon>Pseudomonadales</taxon>
        <taxon>Pseudomonadaceae</taxon>
        <taxon>Pseudomonas</taxon>
    </lineage>
</organism>
<gene>
    <name evidence="3" type="ORF">CCOS865_03121</name>
</gene>
<dbReference type="SUPFAM" id="SSF51735">
    <property type="entry name" value="NAD(P)-binding Rossmann-fold domains"/>
    <property type="match status" value="2"/>
</dbReference>
<dbReference type="PROSITE" id="PS00061">
    <property type="entry name" value="ADH_SHORT"/>
    <property type="match status" value="1"/>
</dbReference>
<keyword evidence="3" id="KW-0560">Oxidoreductase</keyword>
<evidence type="ECO:0000313" key="4">
    <source>
        <dbReference type="Proteomes" id="UP000263595"/>
    </source>
</evidence>
<dbReference type="CDD" id="cd05233">
    <property type="entry name" value="SDR_c"/>
    <property type="match status" value="1"/>
</dbReference>
<dbReference type="PANTHER" id="PTHR42760:SF123">
    <property type="entry name" value="OXIDOREDUCTASE"/>
    <property type="match status" value="1"/>
</dbReference>
<sequence>MQNPAKVAVITGAAGGIGRALCQGFIEDGYRIAALDVDAPALSELLAQLGEGHQGFTCDLASETQIVATVAQVAARFGRIDVLVNNAALGPSMAATCDTTLEGFALALAVNTLGPTLMAREAARHMGRGAAVVNVASLAGLLANPKRNAYASSKAALISMTRSLACEWAERGIRVTAVAPGYVLTPMVAGLEQAAKVDLQQVRRRIPMGRLARPDEIAAAVRFLASAEARQVTGSVLPVDGGWACFNQPGDAHPPVASVPDAERHRPQASAAARVVVVSGGGGAASEVIAARFRAQGDTVIVLEPQAEAAVRQAFAVIQRQYGRVDVLINAALLEAPRADHPESLMSTLNRTLTAAFLSIREALNCMPVSGGVVLNIGSLPAGGTVAARQAQAAAWQGSEMLGRCQAAELAAAGVRVVNLAGAAPYPGDIAAAALFLASASASYITGATLYVDGGRSAFANAAQAAIFDDTEVA</sequence>
<dbReference type="Proteomes" id="UP000263595">
    <property type="component" value="Unassembled WGS sequence"/>
</dbReference>
<dbReference type="Pfam" id="PF00106">
    <property type="entry name" value="adh_short"/>
    <property type="match status" value="1"/>
</dbReference>
<dbReference type="Gene3D" id="3.40.50.720">
    <property type="entry name" value="NAD(P)-binding Rossmann-like Domain"/>
    <property type="match status" value="2"/>
</dbReference>
<dbReference type="InterPro" id="IPR036291">
    <property type="entry name" value="NAD(P)-bd_dom_sf"/>
</dbReference>
<dbReference type="InterPro" id="IPR002347">
    <property type="entry name" value="SDR_fam"/>
</dbReference>